<reference evidence="1 2" key="1">
    <citation type="submission" date="2019-04" db="EMBL/GenBank/DDBJ databases">
        <title>Novel bacteriophages capable of disrupting biofilms from clinical strains of Aeromonas hydrophila with intrinsic antibiotic resistance.</title>
        <authorList>
            <person name="Kabwe M."/>
            <person name="Brown T.L."/>
            <person name="Speirs L."/>
            <person name="Ku H."/>
            <person name="Leach M."/>
            <person name="Chan H.T."/>
            <person name="Petrovski S."/>
            <person name="Lock P."/>
            <person name="Tucci J."/>
        </authorList>
    </citation>
    <scope>NUCLEOTIDE SEQUENCE [LARGE SCALE GENOMIC DNA]</scope>
</reference>
<sequence length="115" mass="13176">MEQIGVEQNPDGDSGTDTRRCVRRCGLRTLRKETSDHIKAGLDKADHGHDYHFQIMGHQWRLKKWFGEIRLCKVATNPSGMEITSFACYSGKGYKQYRENVISGFTNHVARIQGF</sequence>
<protein>
    <submittedName>
        <fullName evidence="1">Uncharacterized protein</fullName>
    </submittedName>
</protein>
<organism evidence="1 2">
    <name type="scientific">Aeromonas phage LAh10</name>
    <dbReference type="NCBI Taxonomy" id="2591025"/>
    <lineage>
        <taxon>Viruses</taxon>
        <taxon>Duplodnaviria</taxon>
        <taxon>Heunggongvirae</taxon>
        <taxon>Uroviricota</taxon>
        <taxon>Caudoviricetes</taxon>
        <taxon>Chimalliviridae</taxon>
        <taxon>Ludhianavirus</taxon>
        <taxon>Ludhianavirus LAh10</taxon>
    </lineage>
</organism>
<evidence type="ECO:0000313" key="1">
    <source>
        <dbReference type="EMBL" id="QDH47225.1"/>
    </source>
</evidence>
<dbReference type="Proteomes" id="UP000318420">
    <property type="component" value="Segment"/>
</dbReference>
<gene>
    <name evidence="1" type="ORF">LAh10_183</name>
</gene>
<keyword evidence="2" id="KW-1185">Reference proteome</keyword>
<evidence type="ECO:0000313" key="2">
    <source>
        <dbReference type="Proteomes" id="UP000318420"/>
    </source>
</evidence>
<accession>A0A514A1X1</accession>
<proteinExistence type="predicted"/>
<dbReference type="EMBL" id="MK838116">
    <property type="protein sequence ID" value="QDH47225.1"/>
    <property type="molecule type" value="Genomic_DNA"/>
</dbReference>
<name>A0A514A1X1_9CAUD</name>